<feature type="coiled-coil region" evidence="1">
    <location>
        <begin position="121"/>
        <end position="148"/>
    </location>
</feature>
<dbReference type="Gene3D" id="3.30.70.270">
    <property type="match status" value="1"/>
</dbReference>
<dbReference type="PANTHER" id="PTHR44757">
    <property type="entry name" value="DIGUANYLATE CYCLASE DGCP"/>
    <property type="match status" value="1"/>
</dbReference>
<dbReference type="KEGG" id="afx:JZ786_22915"/>
<dbReference type="Proteomes" id="UP000663505">
    <property type="component" value="Chromosome"/>
</dbReference>
<dbReference type="PANTHER" id="PTHR44757:SF2">
    <property type="entry name" value="BIOFILM ARCHITECTURE MAINTENANCE PROTEIN MBAA"/>
    <property type="match status" value="1"/>
</dbReference>
<sequence length="306" mass="35136">MLSKDTQQAILRDEEIYRLIMEHSRDLIRVIDTNFNYIYVSPSHETLLGYTPDEMIHTSGLDILHPDDKEVAISMHRQLVSNNISLDGLFHFQCKNGKWVTLETRGKTLIRDGEIVGVVTIGRDVTEKERLEKDLSEYQKRLEFLAFHDSLTRLPNRTLFFERSDQAIKDAKRNGYCMAILFLDCDDFKNVNDAFGHYVGDEVMTELGRRISISVRNNDTVARLSGDEFTVLLPYIKAQLDVEEVVNRILESMNRPWRVMGNELTLTVSIGAAIYPVDGVDTEALIQHADSAVYRAKKHGKNTYMF</sequence>
<evidence type="ECO:0000313" key="5">
    <source>
        <dbReference type="Proteomes" id="UP000663505"/>
    </source>
</evidence>
<dbReference type="InterPro" id="IPR001610">
    <property type="entry name" value="PAC"/>
</dbReference>
<dbReference type="CDD" id="cd01949">
    <property type="entry name" value="GGDEF"/>
    <property type="match status" value="1"/>
</dbReference>
<reference evidence="4 5" key="1">
    <citation type="submission" date="2021-02" db="EMBL/GenBank/DDBJ databases">
        <title>Alicyclobacillus curvatus sp. nov. and Alicyclobacillus mengziensis sp. nov., two acidophilic bacteria isolated from acid mine drainage.</title>
        <authorList>
            <person name="Huang Y."/>
        </authorList>
    </citation>
    <scope>NUCLEOTIDE SEQUENCE [LARGE SCALE GENOMIC DNA]</scope>
    <source>
        <strain evidence="4 5">S30H14</strain>
    </source>
</reference>
<name>A0A9X7Z7C7_9BACL</name>
<proteinExistence type="predicted"/>
<keyword evidence="1" id="KW-0175">Coiled coil</keyword>
<evidence type="ECO:0000313" key="4">
    <source>
        <dbReference type="EMBL" id="QSO47210.1"/>
    </source>
</evidence>
<dbReference type="SUPFAM" id="SSF55073">
    <property type="entry name" value="Nucleotide cyclase"/>
    <property type="match status" value="1"/>
</dbReference>
<evidence type="ECO:0000256" key="1">
    <source>
        <dbReference type="SAM" id="Coils"/>
    </source>
</evidence>
<evidence type="ECO:0000259" key="3">
    <source>
        <dbReference type="PROSITE" id="PS50887"/>
    </source>
</evidence>
<dbReference type="AlphaFoldDB" id="A0A9X7Z7C7"/>
<protein>
    <submittedName>
        <fullName evidence="4">Diguanylate cyclase</fullName>
    </submittedName>
</protein>
<dbReference type="RefSeq" id="WP_206656568.1">
    <property type="nucleotide sequence ID" value="NZ_CP071182.1"/>
</dbReference>
<dbReference type="InterPro" id="IPR043128">
    <property type="entry name" value="Rev_trsase/Diguanyl_cyclase"/>
</dbReference>
<dbReference type="SUPFAM" id="SSF55785">
    <property type="entry name" value="PYP-like sensor domain (PAS domain)"/>
    <property type="match status" value="1"/>
</dbReference>
<feature type="domain" description="PAS" evidence="2">
    <location>
        <begin position="13"/>
        <end position="83"/>
    </location>
</feature>
<organism evidence="4 5">
    <name type="scientific">Alicyclobacillus mengziensis</name>
    <dbReference type="NCBI Taxonomy" id="2931921"/>
    <lineage>
        <taxon>Bacteria</taxon>
        <taxon>Bacillati</taxon>
        <taxon>Bacillota</taxon>
        <taxon>Bacilli</taxon>
        <taxon>Bacillales</taxon>
        <taxon>Alicyclobacillaceae</taxon>
        <taxon>Alicyclobacillus</taxon>
    </lineage>
</organism>
<dbReference type="PROSITE" id="PS50887">
    <property type="entry name" value="GGDEF"/>
    <property type="match status" value="1"/>
</dbReference>
<feature type="domain" description="GGDEF" evidence="3">
    <location>
        <begin position="176"/>
        <end position="306"/>
    </location>
</feature>
<dbReference type="InterPro" id="IPR052155">
    <property type="entry name" value="Biofilm_reg_signaling"/>
</dbReference>
<dbReference type="SMART" id="SM00091">
    <property type="entry name" value="PAS"/>
    <property type="match status" value="1"/>
</dbReference>
<dbReference type="NCBIfam" id="TIGR00254">
    <property type="entry name" value="GGDEF"/>
    <property type="match status" value="1"/>
</dbReference>
<dbReference type="InterPro" id="IPR013655">
    <property type="entry name" value="PAS_fold_3"/>
</dbReference>
<dbReference type="SMART" id="SM00267">
    <property type="entry name" value="GGDEF"/>
    <property type="match status" value="1"/>
</dbReference>
<evidence type="ECO:0000259" key="2">
    <source>
        <dbReference type="PROSITE" id="PS50112"/>
    </source>
</evidence>
<accession>A0A9X7Z7C7</accession>
<dbReference type="FunFam" id="3.30.70.270:FF:000001">
    <property type="entry name" value="Diguanylate cyclase domain protein"/>
    <property type="match status" value="1"/>
</dbReference>
<dbReference type="InterPro" id="IPR000160">
    <property type="entry name" value="GGDEF_dom"/>
</dbReference>
<dbReference type="EMBL" id="CP071182">
    <property type="protein sequence ID" value="QSO47210.1"/>
    <property type="molecule type" value="Genomic_DNA"/>
</dbReference>
<dbReference type="InterPro" id="IPR029787">
    <property type="entry name" value="Nucleotide_cyclase"/>
</dbReference>
<dbReference type="Pfam" id="PF08447">
    <property type="entry name" value="PAS_3"/>
    <property type="match status" value="1"/>
</dbReference>
<dbReference type="PROSITE" id="PS50112">
    <property type="entry name" value="PAS"/>
    <property type="match status" value="1"/>
</dbReference>
<dbReference type="Pfam" id="PF00990">
    <property type="entry name" value="GGDEF"/>
    <property type="match status" value="1"/>
</dbReference>
<dbReference type="InterPro" id="IPR000014">
    <property type="entry name" value="PAS"/>
</dbReference>
<dbReference type="SMART" id="SM00086">
    <property type="entry name" value="PAC"/>
    <property type="match status" value="1"/>
</dbReference>
<dbReference type="Gene3D" id="3.30.450.20">
    <property type="entry name" value="PAS domain"/>
    <property type="match status" value="1"/>
</dbReference>
<keyword evidence="5" id="KW-1185">Reference proteome</keyword>
<dbReference type="InterPro" id="IPR035965">
    <property type="entry name" value="PAS-like_dom_sf"/>
</dbReference>
<dbReference type="CDD" id="cd00130">
    <property type="entry name" value="PAS"/>
    <property type="match status" value="1"/>
</dbReference>
<dbReference type="NCBIfam" id="TIGR00229">
    <property type="entry name" value="sensory_box"/>
    <property type="match status" value="1"/>
</dbReference>
<gene>
    <name evidence="4" type="ORF">JZ786_22915</name>
</gene>